<organism evidence="3 4">
    <name type="scientific">Seminavis robusta</name>
    <dbReference type="NCBI Taxonomy" id="568900"/>
    <lineage>
        <taxon>Eukaryota</taxon>
        <taxon>Sar</taxon>
        <taxon>Stramenopiles</taxon>
        <taxon>Ochrophyta</taxon>
        <taxon>Bacillariophyta</taxon>
        <taxon>Bacillariophyceae</taxon>
        <taxon>Bacillariophycidae</taxon>
        <taxon>Naviculales</taxon>
        <taxon>Naviculaceae</taxon>
        <taxon>Seminavis</taxon>
    </lineage>
</organism>
<dbReference type="Proteomes" id="UP001153069">
    <property type="component" value="Unassembled WGS sequence"/>
</dbReference>
<evidence type="ECO:0000313" key="3">
    <source>
        <dbReference type="EMBL" id="CAB9516305.1"/>
    </source>
</evidence>
<reference evidence="3" key="1">
    <citation type="submission" date="2020-06" db="EMBL/GenBank/DDBJ databases">
        <authorList>
            <consortium name="Plant Systems Biology data submission"/>
        </authorList>
    </citation>
    <scope>NUCLEOTIDE SEQUENCE</scope>
    <source>
        <strain evidence="3">D6</strain>
    </source>
</reference>
<evidence type="ECO:0000256" key="2">
    <source>
        <dbReference type="SAM" id="SignalP"/>
    </source>
</evidence>
<dbReference type="EMBL" id="CAICTM010000772">
    <property type="protein sequence ID" value="CAB9516305.1"/>
    <property type="molecule type" value="Genomic_DNA"/>
</dbReference>
<dbReference type="AlphaFoldDB" id="A0A9N8ED24"/>
<feature type="region of interest" description="Disordered" evidence="1">
    <location>
        <begin position="32"/>
        <end position="52"/>
    </location>
</feature>
<keyword evidence="2" id="KW-0732">Signal</keyword>
<name>A0A9N8ED24_9STRA</name>
<sequence length="580" mass="66445">MRLHSIMKGRCATCCFLLLVIFLLGSFPTVHAKKQDSSDENETEEPPSRWKPLTKEQLQEKVQEHADQFHKDTQVIRDKVHEHADQFHKDTQVIRDKVHEHTEQFHKDAQIVREKVHEHAEQFKEDVQEHAEHFKEGVKSILPPAPTNIFQEIQNFGEQFQSDVQQIGEDFFKEVQTMQREFKKRLLKDFFQQRVGWERFRHSIRDHLGLLLGIWVTFRGQVHPWLASPENGGRGGALALQMGQFVWHFLDANTDLFHSPWSHDVLSLLVASSFFKYAQPKKNSRVLNCVPHALFGIALLPFWSVVVEEWLAADPSSAQQGSDIQAPFAAVLAAVAVHMSYVKYLQVPIPLASSCLGGGILVYDSVRAEVRGNYIYMLETTAHFLLPTVHLVGRLLKLLLRPARAVWKRWLKGFWNNVLYPKATKSLVRRVITTIRRVWKKATAPMNKVKDILAANPVVQKCNELAMRFRKAFRPVLIPWGIAMWGVAVQMNYITNIGGVWKVLRFSMDPISFLKERLKGYFSPDSYARKVVIKTARSIPQMLGKLLPATVDNNKLDQGRNAGKGRSGVSGNTGRFSRKR</sequence>
<keyword evidence="4" id="KW-1185">Reference proteome</keyword>
<dbReference type="Gene3D" id="1.20.120.20">
    <property type="entry name" value="Apolipoprotein"/>
    <property type="match status" value="1"/>
</dbReference>
<feature type="chain" id="PRO_5040374813" evidence="2">
    <location>
        <begin position="33"/>
        <end position="580"/>
    </location>
</feature>
<gene>
    <name evidence="3" type="ORF">SEMRO_773_G200520.1</name>
</gene>
<accession>A0A9N8ED24</accession>
<protein>
    <submittedName>
        <fullName evidence="3">Uncharacterized protein</fullName>
    </submittedName>
</protein>
<evidence type="ECO:0000313" key="4">
    <source>
        <dbReference type="Proteomes" id="UP001153069"/>
    </source>
</evidence>
<feature type="region of interest" description="Disordered" evidence="1">
    <location>
        <begin position="555"/>
        <end position="580"/>
    </location>
</feature>
<feature type="signal peptide" evidence="2">
    <location>
        <begin position="1"/>
        <end position="32"/>
    </location>
</feature>
<dbReference type="SUPFAM" id="SSF58113">
    <property type="entry name" value="Apolipoprotein A-I"/>
    <property type="match status" value="1"/>
</dbReference>
<feature type="compositionally biased region" description="Polar residues" evidence="1">
    <location>
        <begin position="569"/>
        <end position="580"/>
    </location>
</feature>
<comment type="caution">
    <text evidence="3">The sequence shown here is derived from an EMBL/GenBank/DDBJ whole genome shotgun (WGS) entry which is preliminary data.</text>
</comment>
<proteinExistence type="predicted"/>
<evidence type="ECO:0000256" key="1">
    <source>
        <dbReference type="SAM" id="MobiDB-lite"/>
    </source>
</evidence>